<sequence>MEVGQVKGKFVDEKYQIRVKRKSLQAVLDECKRALESLSNGKDGTDDDDEDEDEVSKDAVNPQAEVTGVGEKRAQHKHVLSWGFPLHFLRAIFI</sequence>
<organism evidence="2 3">
    <name type="scientific">Hibiscus sabdariffa</name>
    <name type="common">roselle</name>
    <dbReference type="NCBI Taxonomy" id="183260"/>
    <lineage>
        <taxon>Eukaryota</taxon>
        <taxon>Viridiplantae</taxon>
        <taxon>Streptophyta</taxon>
        <taxon>Embryophyta</taxon>
        <taxon>Tracheophyta</taxon>
        <taxon>Spermatophyta</taxon>
        <taxon>Magnoliopsida</taxon>
        <taxon>eudicotyledons</taxon>
        <taxon>Gunneridae</taxon>
        <taxon>Pentapetalae</taxon>
        <taxon>rosids</taxon>
        <taxon>malvids</taxon>
        <taxon>Malvales</taxon>
        <taxon>Malvaceae</taxon>
        <taxon>Malvoideae</taxon>
        <taxon>Hibiscus</taxon>
    </lineage>
</organism>
<reference evidence="2 3" key="1">
    <citation type="journal article" date="2024" name="G3 (Bethesda)">
        <title>Genome assembly of Hibiscus sabdariffa L. provides insights into metabolisms of medicinal natural products.</title>
        <authorList>
            <person name="Kim T."/>
        </authorList>
    </citation>
    <scope>NUCLEOTIDE SEQUENCE [LARGE SCALE GENOMIC DNA]</scope>
    <source>
        <strain evidence="2">TK-2024</strain>
        <tissue evidence="2">Old leaves</tissue>
    </source>
</reference>
<accession>A0ABR2NP36</accession>
<evidence type="ECO:0000313" key="3">
    <source>
        <dbReference type="Proteomes" id="UP001396334"/>
    </source>
</evidence>
<protein>
    <submittedName>
        <fullName evidence="2">Uncharacterized protein</fullName>
    </submittedName>
</protein>
<gene>
    <name evidence="2" type="ORF">V6N11_059567</name>
</gene>
<evidence type="ECO:0000256" key="1">
    <source>
        <dbReference type="SAM" id="MobiDB-lite"/>
    </source>
</evidence>
<evidence type="ECO:0000313" key="2">
    <source>
        <dbReference type="EMBL" id="KAK8977938.1"/>
    </source>
</evidence>
<dbReference type="EMBL" id="JBBPBN010000115">
    <property type="protein sequence ID" value="KAK8977938.1"/>
    <property type="molecule type" value="Genomic_DNA"/>
</dbReference>
<feature type="region of interest" description="Disordered" evidence="1">
    <location>
        <begin position="38"/>
        <end position="73"/>
    </location>
</feature>
<proteinExistence type="predicted"/>
<comment type="caution">
    <text evidence="2">The sequence shown here is derived from an EMBL/GenBank/DDBJ whole genome shotgun (WGS) entry which is preliminary data.</text>
</comment>
<keyword evidence="3" id="KW-1185">Reference proteome</keyword>
<dbReference type="Proteomes" id="UP001396334">
    <property type="component" value="Unassembled WGS sequence"/>
</dbReference>
<feature type="compositionally biased region" description="Acidic residues" evidence="1">
    <location>
        <begin position="45"/>
        <end position="55"/>
    </location>
</feature>
<name>A0ABR2NP36_9ROSI</name>